<comment type="caution">
    <text evidence="3">The sequence shown here is derived from an EMBL/GenBank/DDBJ whole genome shotgun (WGS) entry which is preliminary data.</text>
</comment>
<sequence>MTLFSAITSISKSNTSPKSSVKSFEGSSLSMGSNSVACGACDSAKPMGGATSLLANIDINIDINLSILSGGACGCN</sequence>
<evidence type="ECO:0000313" key="4">
    <source>
        <dbReference type="Proteomes" id="UP001344447"/>
    </source>
</evidence>
<dbReference type="PANTHER" id="PTHR31059:SF5">
    <property type="entry name" value="HSSA_B-LIKE PROTEIN 1-RELATED"/>
    <property type="match status" value="1"/>
</dbReference>
<dbReference type="InterPro" id="IPR008455">
    <property type="entry name" value="HssA/B-related"/>
</dbReference>
<name>A0AAN7YNV1_9MYCE</name>
<accession>A0AAN7YNV1</accession>
<dbReference type="EMBL" id="JAVFKY010000004">
    <property type="protein sequence ID" value="KAK5578314.1"/>
    <property type="molecule type" value="Genomic_DNA"/>
</dbReference>
<dbReference type="Proteomes" id="UP001344447">
    <property type="component" value="Unassembled WGS sequence"/>
</dbReference>
<dbReference type="PANTHER" id="PTHR31059">
    <property type="entry name" value="HSSA/B-LIKE PROTEIN 1-RELATED-RELATED"/>
    <property type="match status" value="1"/>
</dbReference>
<dbReference type="AlphaFoldDB" id="A0AAN7YNV1"/>
<keyword evidence="4" id="KW-1185">Reference proteome</keyword>
<gene>
    <name evidence="3" type="ORF">RB653_003270</name>
</gene>
<feature type="region of interest" description="Disordered" evidence="2">
    <location>
        <begin position="1"/>
        <end position="23"/>
    </location>
</feature>
<dbReference type="Pfam" id="PF05710">
    <property type="entry name" value="Coiled"/>
    <property type="match status" value="1"/>
</dbReference>
<evidence type="ECO:0000313" key="3">
    <source>
        <dbReference type="EMBL" id="KAK5578314.1"/>
    </source>
</evidence>
<reference evidence="3 4" key="1">
    <citation type="submission" date="2023-11" db="EMBL/GenBank/DDBJ databases">
        <title>Dfirmibasis_genome.</title>
        <authorList>
            <person name="Edelbroek B."/>
            <person name="Kjellin J."/>
            <person name="Jerlstrom-Hultqvist J."/>
            <person name="Soderbom F."/>
        </authorList>
    </citation>
    <scope>NUCLEOTIDE SEQUENCE [LARGE SCALE GENOMIC DNA]</scope>
    <source>
        <strain evidence="3 4">TNS-C-14</strain>
    </source>
</reference>
<evidence type="ECO:0000256" key="1">
    <source>
        <dbReference type="ARBA" id="ARBA00038086"/>
    </source>
</evidence>
<evidence type="ECO:0000256" key="2">
    <source>
        <dbReference type="SAM" id="MobiDB-lite"/>
    </source>
</evidence>
<proteinExistence type="inferred from homology"/>
<organism evidence="3 4">
    <name type="scientific">Dictyostelium firmibasis</name>
    <dbReference type="NCBI Taxonomy" id="79012"/>
    <lineage>
        <taxon>Eukaryota</taxon>
        <taxon>Amoebozoa</taxon>
        <taxon>Evosea</taxon>
        <taxon>Eumycetozoa</taxon>
        <taxon>Dictyostelia</taxon>
        <taxon>Dictyosteliales</taxon>
        <taxon>Dictyosteliaceae</taxon>
        <taxon>Dictyostelium</taxon>
    </lineage>
</organism>
<comment type="similarity">
    <text evidence="1">Belongs to the hssA/B family.</text>
</comment>
<feature type="compositionally biased region" description="Low complexity" evidence="2">
    <location>
        <begin position="9"/>
        <end position="23"/>
    </location>
</feature>
<dbReference type="InterPro" id="IPR050533">
    <property type="entry name" value="HssA/B-like_chaperone"/>
</dbReference>
<protein>
    <submittedName>
        <fullName evidence="3">Uncharacterized protein</fullName>
    </submittedName>
</protein>